<sequence>MAKPKKLVEKGIVQVAKVGWAVFEKLNRISPNPSFTPKWSDKPLLKSYEKEKPTLGWPRTTDSLCPRCVPEIRQQIVDGKLPHEILLNEKVGEIKAQIIERDGQILMVKDCPIHGHFEDLMSIDVAFMQHLEETFPGRDIRAHNDEKLHNHGSSTVTHGRGSVLTIDLTNRCNMMCDPCFMDANQVGFVHELTWDEIKTMLDNAITIKPKRQMSVQFSGGEPTLSPYFLDAVSYARKVGYNSVQAATNGIEFAKSKEFCKAAAEAGLRYAYLQFDGIGNAANSHRKVGNSFDVKLQAIHNLHEAGVDIVPVTCIINGINNEQVGRIIEFALDNPKKINFLSFQPVSFTGRDEEVSDERRMAQRYTLSHLAHDVKNQTGIGEPTRDWFPISFMSTFSDWADLVHGPDHDWGQLSCGCHPNCGIGMAMMIDKETKEAVPVTAFLDAEQLAKDVRKINDAARGKFLSILGVTLAMLRNYTPDNAPTHFKIKDMLQKFDKSFGATGRDYGKVTADRTLEDIQKRRADRWHFLFIAGMWFQDLFNYDFRRTEQCIIPYATQEGEISFCAYNTGVGWRNIIEKMHMTSTLTKWYEEHGRHEIFAGGKKVGLEKEAKYDLVLNEAHVNSSANDTFDKSGIAKNAREEKIRARDAKLKQDAENAKMAALYRKEVLKEAAPEGGFVPLGAIGGLGGIQPAKPVTQSQVEVVNSIEETVAGD</sequence>
<accession>A0A239LTN1</accession>
<dbReference type="Pfam" id="PF23545">
    <property type="entry name" value="Zn_ribbon_HMPTM"/>
    <property type="match status" value="1"/>
</dbReference>
<keyword evidence="3" id="KW-0479">Metal-binding</keyword>
<organism evidence="7 8">
    <name type="scientific">Granulicella rosea</name>
    <dbReference type="NCBI Taxonomy" id="474952"/>
    <lineage>
        <taxon>Bacteria</taxon>
        <taxon>Pseudomonadati</taxon>
        <taxon>Acidobacteriota</taxon>
        <taxon>Terriglobia</taxon>
        <taxon>Terriglobales</taxon>
        <taxon>Acidobacteriaceae</taxon>
        <taxon>Granulicella</taxon>
    </lineage>
</organism>
<dbReference type="Gene3D" id="3.20.20.70">
    <property type="entry name" value="Aldolase class I"/>
    <property type="match status" value="1"/>
</dbReference>
<dbReference type="GO" id="GO:0051536">
    <property type="term" value="F:iron-sulfur cluster binding"/>
    <property type="evidence" value="ECO:0007669"/>
    <property type="project" value="UniProtKB-KW"/>
</dbReference>
<evidence type="ECO:0000313" key="7">
    <source>
        <dbReference type="EMBL" id="SNT33059.1"/>
    </source>
</evidence>
<proteinExistence type="predicted"/>
<feature type="domain" description="Radical SAM core" evidence="6">
    <location>
        <begin position="158"/>
        <end position="377"/>
    </location>
</feature>
<dbReference type="EMBL" id="FZOU01000007">
    <property type="protein sequence ID" value="SNT33059.1"/>
    <property type="molecule type" value="Genomic_DNA"/>
</dbReference>
<reference evidence="7 8" key="1">
    <citation type="submission" date="2017-06" db="EMBL/GenBank/DDBJ databases">
        <authorList>
            <person name="Kim H.J."/>
            <person name="Triplett B.A."/>
        </authorList>
    </citation>
    <scope>NUCLEOTIDE SEQUENCE [LARGE SCALE GENOMIC DNA]</scope>
    <source>
        <strain evidence="7 8">DSM 18704</strain>
    </source>
</reference>
<dbReference type="OrthoDB" id="9810775at2"/>
<dbReference type="InterPro" id="IPR058240">
    <property type="entry name" value="rSAM_sf"/>
</dbReference>
<evidence type="ECO:0000256" key="2">
    <source>
        <dbReference type="ARBA" id="ARBA00022691"/>
    </source>
</evidence>
<keyword evidence="8" id="KW-1185">Reference proteome</keyword>
<gene>
    <name evidence="7" type="ORF">SAMN05421770_107233</name>
</gene>
<dbReference type="InterPro" id="IPR034474">
    <property type="entry name" value="Methyltransferase_Class_D"/>
</dbReference>
<evidence type="ECO:0000256" key="4">
    <source>
        <dbReference type="ARBA" id="ARBA00023004"/>
    </source>
</evidence>
<keyword evidence="4" id="KW-0408">Iron</keyword>
<keyword evidence="2" id="KW-0949">S-adenosyl-L-methionine</keyword>
<name>A0A239LTN1_9BACT</name>
<dbReference type="RefSeq" id="WP_089409840.1">
    <property type="nucleotide sequence ID" value="NZ_FZOU01000007.1"/>
</dbReference>
<keyword evidence="5" id="KW-0411">Iron-sulfur</keyword>
<dbReference type="SFLD" id="SFLDS00029">
    <property type="entry name" value="Radical_SAM"/>
    <property type="match status" value="1"/>
</dbReference>
<dbReference type="Proteomes" id="UP000198356">
    <property type="component" value="Unassembled WGS sequence"/>
</dbReference>
<dbReference type="CDD" id="cd01335">
    <property type="entry name" value="Radical_SAM"/>
    <property type="match status" value="1"/>
</dbReference>
<dbReference type="GO" id="GO:0003824">
    <property type="term" value="F:catalytic activity"/>
    <property type="evidence" value="ECO:0007669"/>
    <property type="project" value="InterPro"/>
</dbReference>
<evidence type="ECO:0000256" key="1">
    <source>
        <dbReference type="ARBA" id="ARBA00001966"/>
    </source>
</evidence>
<dbReference type="AlphaFoldDB" id="A0A239LTN1"/>
<evidence type="ECO:0000259" key="6">
    <source>
        <dbReference type="PROSITE" id="PS51918"/>
    </source>
</evidence>
<evidence type="ECO:0000256" key="3">
    <source>
        <dbReference type="ARBA" id="ARBA00022723"/>
    </source>
</evidence>
<dbReference type="InterPro" id="IPR056488">
    <property type="entry name" value="Zn_ribbon_HMPTM"/>
</dbReference>
<dbReference type="SFLD" id="SFLDG01067">
    <property type="entry name" value="SPASM/twitch_domain_containing"/>
    <property type="match status" value="1"/>
</dbReference>
<dbReference type="PROSITE" id="PS51918">
    <property type="entry name" value="RADICAL_SAM"/>
    <property type="match status" value="1"/>
</dbReference>
<dbReference type="InterPro" id="IPR007197">
    <property type="entry name" value="rSAM"/>
</dbReference>
<dbReference type="PANTHER" id="PTHR43306:SF1">
    <property type="entry name" value="7,8-DIHYDRO-6-HYDROXYMETHYLPTERIN DIMETHYLTRANSFERASE"/>
    <property type="match status" value="1"/>
</dbReference>
<comment type="cofactor">
    <cofactor evidence="1">
        <name>[4Fe-4S] cluster</name>
        <dbReference type="ChEBI" id="CHEBI:49883"/>
    </cofactor>
</comment>
<dbReference type="GO" id="GO:0046872">
    <property type="term" value="F:metal ion binding"/>
    <property type="evidence" value="ECO:0007669"/>
    <property type="project" value="UniProtKB-KW"/>
</dbReference>
<dbReference type="SFLD" id="SFLDG01100">
    <property type="entry name" value="methyltransferase_(Class_D)"/>
    <property type="match status" value="1"/>
</dbReference>
<dbReference type="PANTHER" id="PTHR43306">
    <property type="entry name" value="7,8-DIHYDRO-6-HYDROXYMETHYLPTERIN DIMETHYLTRANSFERASE"/>
    <property type="match status" value="1"/>
</dbReference>
<protein>
    <submittedName>
        <fullName evidence="7">Uncharacterized Fe-S cluster-containing enzyme, radical SAM superfamily</fullName>
    </submittedName>
</protein>
<dbReference type="InterPro" id="IPR013785">
    <property type="entry name" value="Aldolase_TIM"/>
</dbReference>
<evidence type="ECO:0000256" key="5">
    <source>
        <dbReference type="ARBA" id="ARBA00023014"/>
    </source>
</evidence>
<evidence type="ECO:0000313" key="8">
    <source>
        <dbReference type="Proteomes" id="UP000198356"/>
    </source>
</evidence>
<dbReference type="Pfam" id="PF04055">
    <property type="entry name" value="Radical_SAM"/>
    <property type="match status" value="1"/>
</dbReference>
<dbReference type="SUPFAM" id="SSF102114">
    <property type="entry name" value="Radical SAM enzymes"/>
    <property type="match status" value="1"/>
</dbReference>